<dbReference type="GO" id="GO:0042597">
    <property type="term" value="C:periplasmic space"/>
    <property type="evidence" value="ECO:0007669"/>
    <property type="project" value="UniProtKB-ARBA"/>
</dbReference>
<evidence type="ECO:0000256" key="2">
    <source>
        <dbReference type="ARBA" id="ARBA00022448"/>
    </source>
</evidence>
<dbReference type="Gene3D" id="3.40.190.10">
    <property type="entry name" value="Periplasmic binding protein-like II"/>
    <property type="match status" value="1"/>
</dbReference>
<protein>
    <submittedName>
        <fullName evidence="6">ABC transporter family substrate-binding protein</fullName>
    </submittedName>
</protein>
<comment type="caution">
    <text evidence="6">The sequence shown here is derived from an EMBL/GenBank/DDBJ whole genome shotgun (WGS) entry which is preliminary data.</text>
</comment>
<dbReference type="EMBL" id="VRSW01000001">
    <property type="protein sequence ID" value="TXK05945.1"/>
    <property type="molecule type" value="Genomic_DNA"/>
</dbReference>
<dbReference type="Gene3D" id="3.10.105.10">
    <property type="entry name" value="Dipeptide-binding Protein, Domain 3"/>
    <property type="match status" value="1"/>
</dbReference>
<dbReference type="PIRSF" id="PIRSF002741">
    <property type="entry name" value="MppA"/>
    <property type="match status" value="1"/>
</dbReference>
<evidence type="ECO:0000256" key="1">
    <source>
        <dbReference type="ARBA" id="ARBA00005695"/>
    </source>
</evidence>
<dbReference type="InterPro" id="IPR000914">
    <property type="entry name" value="SBP_5_dom"/>
</dbReference>
<dbReference type="SUPFAM" id="SSF53850">
    <property type="entry name" value="Periplasmic binding protein-like II"/>
    <property type="match status" value="1"/>
</dbReference>
<feature type="signal peptide" evidence="4">
    <location>
        <begin position="1"/>
        <end position="25"/>
    </location>
</feature>
<dbReference type="InterPro" id="IPR039424">
    <property type="entry name" value="SBP_5"/>
</dbReference>
<evidence type="ECO:0000259" key="5">
    <source>
        <dbReference type="Pfam" id="PF00496"/>
    </source>
</evidence>
<reference evidence="6 7" key="1">
    <citation type="submission" date="2019-08" db="EMBL/GenBank/DDBJ databases">
        <authorList>
            <person name="Dong K."/>
        </authorList>
    </citation>
    <scope>NUCLEOTIDE SEQUENCE [LARGE SCALE GENOMIC DNA]</scope>
    <source>
        <strain evidence="6 7">M4-8</strain>
    </source>
</reference>
<name>A0A5C8HPM5_9MICO</name>
<dbReference type="PANTHER" id="PTHR30290:SF9">
    <property type="entry name" value="OLIGOPEPTIDE-BINDING PROTEIN APPA"/>
    <property type="match status" value="1"/>
</dbReference>
<dbReference type="GO" id="GO:0043190">
    <property type="term" value="C:ATP-binding cassette (ABC) transporter complex"/>
    <property type="evidence" value="ECO:0007669"/>
    <property type="project" value="InterPro"/>
</dbReference>
<proteinExistence type="inferred from homology"/>
<evidence type="ECO:0000313" key="7">
    <source>
        <dbReference type="Proteomes" id="UP000321196"/>
    </source>
</evidence>
<dbReference type="RefSeq" id="WP_147824757.1">
    <property type="nucleotide sequence ID" value="NZ_BAAARG010000001.1"/>
</dbReference>
<dbReference type="AlphaFoldDB" id="A0A5C8HPM5"/>
<dbReference type="InterPro" id="IPR030678">
    <property type="entry name" value="Peptide/Ni-bd"/>
</dbReference>
<keyword evidence="2" id="KW-0813">Transport</keyword>
<feature type="domain" description="Solute-binding protein family 5" evidence="5">
    <location>
        <begin position="106"/>
        <end position="515"/>
    </location>
</feature>
<dbReference type="CDD" id="cd08501">
    <property type="entry name" value="PBP2_Lpqw"/>
    <property type="match status" value="1"/>
</dbReference>
<keyword evidence="3 4" id="KW-0732">Signal</keyword>
<gene>
    <name evidence="6" type="ORF">FVP60_02925</name>
</gene>
<dbReference type="Proteomes" id="UP000321196">
    <property type="component" value="Unassembled WGS sequence"/>
</dbReference>
<dbReference type="GO" id="GO:0015833">
    <property type="term" value="P:peptide transport"/>
    <property type="evidence" value="ECO:0007669"/>
    <property type="project" value="TreeGrafter"/>
</dbReference>
<comment type="similarity">
    <text evidence="1">Belongs to the bacterial solute-binding protein 5 family.</text>
</comment>
<accession>A0A5C8HPM5</accession>
<feature type="chain" id="PRO_5039123067" evidence="4">
    <location>
        <begin position="26"/>
        <end position="600"/>
    </location>
</feature>
<dbReference type="GO" id="GO:1904680">
    <property type="term" value="F:peptide transmembrane transporter activity"/>
    <property type="evidence" value="ECO:0007669"/>
    <property type="project" value="TreeGrafter"/>
</dbReference>
<sequence length="600" mass="64306">MSNKTWRKRALATTAGLGFAALILAGCTTPGETTPTTAPSEGGNSGEVVDASITLAEANEVTSFNVNTPQSNLDINSKLSYATHDTFGYINDKLEIVPNEGFGTYEKVSDDPLTVKYTLNKGLEWSDGDAIDTDDLVFGWAVESGYFDDATFDEEGNVTAGTSYFSIAGSTTGIRDSKITEISDDKLSLTLEYETPYVDWNLVWLLEQPVHVIAEKAGVTVDEITAAIQESPKGDPAAPAAPIEPLVKAAEIYNSAFDVTSLPDDPSLYLSNGPFIVDSWEPTQSMTLKLNENYKGTLKPAYTGLVFRFIGDSQAQVSALQNGEVDIINPQAAADTLTALQAIPTATVLTGDQLSYDHVDIKFAGEFADPTVREAFMKIIPRQQIVDTLIKPINPEATVLNSQIYVTSQGKVYEDSAANNGSSAYADVDVEGAKALLAGKTPTVRILYNINNPNRVAAFEAISAKATEAGFVVENLGDAKWGSLLSGDSYDVSIFGWISPGVGNVSIPQIFASNGGGNYNGVNVPEIDELANSIMTMTDEADIVEAGQAVDKLLFDNYYGLPLFQSPGVIAHSERVTGVTYMANQTGPIWNYWEWTAAAN</sequence>
<dbReference type="Pfam" id="PF00496">
    <property type="entry name" value="SBP_bac_5"/>
    <property type="match status" value="1"/>
</dbReference>
<evidence type="ECO:0000256" key="4">
    <source>
        <dbReference type="SAM" id="SignalP"/>
    </source>
</evidence>
<dbReference type="PANTHER" id="PTHR30290">
    <property type="entry name" value="PERIPLASMIC BINDING COMPONENT OF ABC TRANSPORTER"/>
    <property type="match status" value="1"/>
</dbReference>
<dbReference type="OrthoDB" id="7888869at2"/>
<evidence type="ECO:0000313" key="6">
    <source>
        <dbReference type="EMBL" id="TXK05945.1"/>
    </source>
</evidence>
<keyword evidence="7" id="KW-1185">Reference proteome</keyword>
<organism evidence="6 7">
    <name type="scientific">Microbacterium mitrae</name>
    <dbReference type="NCBI Taxonomy" id="664640"/>
    <lineage>
        <taxon>Bacteria</taxon>
        <taxon>Bacillati</taxon>
        <taxon>Actinomycetota</taxon>
        <taxon>Actinomycetes</taxon>
        <taxon>Micrococcales</taxon>
        <taxon>Microbacteriaceae</taxon>
        <taxon>Microbacterium</taxon>
    </lineage>
</organism>
<evidence type="ECO:0000256" key="3">
    <source>
        <dbReference type="ARBA" id="ARBA00022729"/>
    </source>
</evidence>
<dbReference type="PROSITE" id="PS51257">
    <property type="entry name" value="PROKAR_LIPOPROTEIN"/>
    <property type="match status" value="1"/>
</dbReference>